<keyword evidence="1" id="KW-0863">Zinc-finger</keyword>
<name>A0A1Q9C0C6_SYMMI</name>
<dbReference type="GO" id="GO:0008270">
    <property type="term" value="F:zinc ion binding"/>
    <property type="evidence" value="ECO:0007669"/>
    <property type="project" value="UniProtKB-KW"/>
</dbReference>
<evidence type="ECO:0000256" key="2">
    <source>
        <dbReference type="SAM" id="MobiDB-lite"/>
    </source>
</evidence>
<keyword evidence="1" id="KW-0862">Zinc</keyword>
<keyword evidence="5" id="KW-1185">Reference proteome</keyword>
<dbReference type="OrthoDB" id="437228at2759"/>
<feature type="compositionally biased region" description="Polar residues" evidence="2">
    <location>
        <begin position="300"/>
        <end position="316"/>
    </location>
</feature>
<protein>
    <recommendedName>
        <fullName evidence="3">CCHC-type domain-containing protein</fullName>
    </recommendedName>
</protein>
<proteinExistence type="predicted"/>
<evidence type="ECO:0000313" key="5">
    <source>
        <dbReference type="Proteomes" id="UP000186817"/>
    </source>
</evidence>
<evidence type="ECO:0000259" key="3">
    <source>
        <dbReference type="PROSITE" id="PS50158"/>
    </source>
</evidence>
<keyword evidence="1" id="KW-0479">Metal-binding</keyword>
<evidence type="ECO:0000256" key="1">
    <source>
        <dbReference type="PROSITE-ProRule" id="PRU00047"/>
    </source>
</evidence>
<organism evidence="4 5">
    <name type="scientific">Symbiodinium microadriaticum</name>
    <name type="common">Dinoflagellate</name>
    <name type="synonym">Zooxanthella microadriatica</name>
    <dbReference type="NCBI Taxonomy" id="2951"/>
    <lineage>
        <taxon>Eukaryota</taxon>
        <taxon>Sar</taxon>
        <taxon>Alveolata</taxon>
        <taxon>Dinophyceae</taxon>
        <taxon>Suessiales</taxon>
        <taxon>Symbiodiniaceae</taxon>
        <taxon>Symbiodinium</taxon>
    </lineage>
</organism>
<accession>A0A1Q9C0C6</accession>
<dbReference type="PROSITE" id="PS50158">
    <property type="entry name" value="ZF_CCHC"/>
    <property type="match status" value="1"/>
</dbReference>
<sequence>MSGPGKDEERPRLERFDGSQPSTYRRWRRKAELMLLALPTTYTKDRWGAKLLEYVAGEAEEVCEALPLDKIIKEGGHTLILEALDERYKELQKEALHNHLQEYFYGLQIKPGETFRNMMVRLDSAYRRLREHSVELPTEVRGWFVLRKLQLGSASEAMLMTHTKGSLKYEDVVQAIQAIYPQGAAKTGGNRTKEIFEAAENGVENDSEELVEDVFQAVAEHVQSSEEYDDEDALDVFETYKEVRKRLQQKRLGRGYKAEQGQQWKLSGTVKGKLEMLKSKTKCHLCHERGHWKRECPRRGQSSGAVRQQRPSSSNEAMVADDFGENYKSIEDEHFLDVDELGRFEIFLAERGDGVEVVVADRQEAIDDGGEVKGIMSYTGAADMDIPMGAYRHTPLIADLMAEVTSQSAGEDQLTDIDAKILDEAPDHSDDDRDAVVPGSDGYLGQRVFNVGKYQKSGQLMTFKVAYETDKRYVAWVRKFIKGRATSPDKTNHPTMTQFRLYIAIRDQMKTQRIMMNPAGIHAASRSSTQPPVVMAARAKTRTAAKAAPKSRATSGPQGSVAAHGARAPQGSNAVWEEQWIVTQDPETEETPQERRRRQLCQRIQELTNQLEELDENAEW</sequence>
<dbReference type="EMBL" id="LSRX01002043">
    <property type="protein sequence ID" value="OLP76375.1"/>
    <property type="molecule type" value="Genomic_DNA"/>
</dbReference>
<dbReference type="SUPFAM" id="SSF57756">
    <property type="entry name" value="Retrovirus zinc finger-like domains"/>
    <property type="match status" value="1"/>
</dbReference>
<dbReference type="AlphaFoldDB" id="A0A1Q9C0C6"/>
<comment type="caution">
    <text evidence="4">The sequence shown here is derived from an EMBL/GenBank/DDBJ whole genome shotgun (WGS) entry which is preliminary data.</text>
</comment>
<evidence type="ECO:0000313" key="4">
    <source>
        <dbReference type="EMBL" id="OLP76375.1"/>
    </source>
</evidence>
<reference evidence="4 5" key="1">
    <citation type="submission" date="2016-02" db="EMBL/GenBank/DDBJ databases">
        <title>Genome analysis of coral dinoflagellate symbionts highlights evolutionary adaptations to a symbiotic lifestyle.</title>
        <authorList>
            <person name="Aranda M."/>
            <person name="Li Y."/>
            <person name="Liew Y.J."/>
            <person name="Baumgarten S."/>
            <person name="Simakov O."/>
            <person name="Wilson M."/>
            <person name="Piel J."/>
            <person name="Ashoor H."/>
            <person name="Bougouffa S."/>
            <person name="Bajic V.B."/>
            <person name="Ryu T."/>
            <person name="Ravasi T."/>
            <person name="Bayer T."/>
            <person name="Micklem G."/>
            <person name="Kim H."/>
            <person name="Bhak J."/>
            <person name="Lajeunesse T.C."/>
            <person name="Voolstra C.R."/>
        </authorList>
    </citation>
    <scope>NUCLEOTIDE SEQUENCE [LARGE SCALE GENOMIC DNA]</scope>
    <source>
        <strain evidence="4 5">CCMP2467</strain>
    </source>
</reference>
<feature type="region of interest" description="Disordered" evidence="2">
    <location>
        <begin position="296"/>
        <end position="316"/>
    </location>
</feature>
<dbReference type="GO" id="GO:0003676">
    <property type="term" value="F:nucleic acid binding"/>
    <property type="evidence" value="ECO:0007669"/>
    <property type="project" value="InterPro"/>
</dbReference>
<feature type="region of interest" description="Disordered" evidence="2">
    <location>
        <begin position="543"/>
        <end position="597"/>
    </location>
</feature>
<feature type="compositionally biased region" description="Low complexity" evidence="2">
    <location>
        <begin position="543"/>
        <end position="555"/>
    </location>
</feature>
<dbReference type="Proteomes" id="UP000186817">
    <property type="component" value="Unassembled WGS sequence"/>
</dbReference>
<dbReference type="Gene3D" id="4.10.60.10">
    <property type="entry name" value="Zinc finger, CCHC-type"/>
    <property type="match status" value="1"/>
</dbReference>
<dbReference type="InterPro" id="IPR036875">
    <property type="entry name" value="Znf_CCHC_sf"/>
</dbReference>
<gene>
    <name evidence="4" type="ORF">AK812_SmicGene43697</name>
</gene>
<feature type="domain" description="CCHC-type" evidence="3">
    <location>
        <begin position="282"/>
        <end position="298"/>
    </location>
</feature>
<dbReference type="InterPro" id="IPR001878">
    <property type="entry name" value="Znf_CCHC"/>
</dbReference>